<sequence length="210" mass="23761">MTQTDQDRVRQALEQHHPKIREAVELGYSEWRQVQMFRAKQGFGSVLYARTEANDIFDAVVRNAMRIFSDEPGVRIVEESQTVKFCFSEEVLLRFKKGDENNLGRNLKTQAVLDFVNPQGTLPGLPPEAEKVEVLYAASEVGDRIESILVVARDGDRLLWHYEIDDLLAEDEAIVPLFGATIDSTTDDEEPLVKPRKGGQDAGQNKQDQE</sequence>
<dbReference type="AlphaFoldDB" id="A0A5P3AIU6"/>
<gene>
    <name evidence="2" type="ORF">RIdsm_04095</name>
</gene>
<dbReference type="Proteomes" id="UP000325785">
    <property type="component" value="Chromosome"/>
</dbReference>
<evidence type="ECO:0000313" key="2">
    <source>
        <dbReference type="EMBL" id="QEW28268.1"/>
    </source>
</evidence>
<accession>A0A5P3AIU6</accession>
<feature type="region of interest" description="Disordered" evidence="1">
    <location>
        <begin position="184"/>
        <end position="210"/>
    </location>
</feature>
<evidence type="ECO:0000256" key="1">
    <source>
        <dbReference type="SAM" id="MobiDB-lite"/>
    </source>
</evidence>
<protein>
    <submittedName>
        <fullName evidence="2">Uncharacterized protein</fullName>
    </submittedName>
</protein>
<proteinExistence type="predicted"/>
<name>A0A5P3AIU6_9RHOB</name>
<evidence type="ECO:0000313" key="3">
    <source>
        <dbReference type="Proteomes" id="UP000325785"/>
    </source>
</evidence>
<reference evidence="2 3" key="1">
    <citation type="submission" date="2018-08" db="EMBL/GenBank/DDBJ databases">
        <title>Genetic Globetrotter - A new plasmid hitch-hiking vast phylogenetic and geographic distances.</title>
        <authorList>
            <person name="Vollmers J."/>
            <person name="Petersen J."/>
        </authorList>
    </citation>
    <scope>NUCLEOTIDE SEQUENCE [LARGE SCALE GENOMIC DNA]</scope>
    <source>
        <strain evidence="2 3">DSM 26383</strain>
    </source>
</reference>
<organism evidence="2 3">
    <name type="scientific">Roseovarius indicus</name>
    <dbReference type="NCBI Taxonomy" id="540747"/>
    <lineage>
        <taxon>Bacteria</taxon>
        <taxon>Pseudomonadati</taxon>
        <taxon>Pseudomonadota</taxon>
        <taxon>Alphaproteobacteria</taxon>
        <taxon>Rhodobacterales</taxon>
        <taxon>Roseobacteraceae</taxon>
        <taxon>Roseovarius</taxon>
    </lineage>
</organism>
<dbReference type="EMBL" id="CP031598">
    <property type="protein sequence ID" value="QEW28268.1"/>
    <property type="molecule type" value="Genomic_DNA"/>
</dbReference>
<dbReference type="KEGG" id="rid:RIdsm_04095"/>